<keyword evidence="4 7" id="KW-0862">Zinc</keyword>
<evidence type="ECO:0000313" key="12">
    <source>
        <dbReference type="WBParaSite" id="TCNE_0001353301-mRNA-1"/>
    </source>
</evidence>
<name>A0A183UYG3_TOXCA</name>
<evidence type="ECO:0000256" key="1">
    <source>
        <dbReference type="ARBA" id="ARBA00022670"/>
    </source>
</evidence>
<dbReference type="InterPro" id="IPR024079">
    <property type="entry name" value="MetalloPept_cat_dom_sf"/>
</dbReference>
<gene>
    <name evidence="10" type="ORF">TCNE_LOCUS13533</name>
</gene>
<evidence type="ECO:0000256" key="5">
    <source>
        <dbReference type="ARBA" id="ARBA00023049"/>
    </source>
</evidence>
<dbReference type="EMBL" id="UYWY01021768">
    <property type="protein sequence ID" value="VDM44854.1"/>
    <property type="molecule type" value="Genomic_DNA"/>
</dbReference>
<protein>
    <submittedName>
        <fullName evidence="12">ZnMc domain-containing protein</fullName>
    </submittedName>
</protein>
<keyword evidence="6" id="KW-1015">Disulfide bond</keyword>
<feature type="binding site" evidence="7">
    <location>
        <position position="206"/>
    </location>
    <ligand>
        <name>Zn(2+)</name>
        <dbReference type="ChEBI" id="CHEBI:29105"/>
        <note>catalytic</note>
    </ligand>
</feature>
<keyword evidence="2 7" id="KW-0479">Metal-binding</keyword>
<dbReference type="GO" id="GO:0006508">
    <property type="term" value="P:proteolysis"/>
    <property type="evidence" value="ECO:0007669"/>
    <property type="project" value="UniProtKB-KW"/>
</dbReference>
<dbReference type="SMART" id="SM00235">
    <property type="entry name" value="ZnMc"/>
    <property type="match status" value="1"/>
</dbReference>
<comment type="cofactor">
    <cofactor evidence="7">
        <name>Zn(2+)</name>
        <dbReference type="ChEBI" id="CHEBI:29105"/>
    </cofactor>
    <text evidence="7">Binds 1 zinc ion per subunit.</text>
</comment>
<dbReference type="InterPro" id="IPR006026">
    <property type="entry name" value="Peptidase_Metallo"/>
</dbReference>
<keyword evidence="11" id="KW-1185">Reference proteome</keyword>
<comment type="caution">
    <text evidence="7">Lacks conserved residue(s) required for the propagation of feature annotation.</text>
</comment>
<dbReference type="WBParaSite" id="TCNE_0001353301-mRNA-1">
    <property type="protein sequence ID" value="TCNE_0001353301-mRNA-1"/>
    <property type="gene ID" value="TCNE_0001353301"/>
</dbReference>
<dbReference type="InterPro" id="IPR001506">
    <property type="entry name" value="Peptidase_M12A"/>
</dbReference>
<reference evidence="10 11" key="2">
    <citation type="submission" date="2018-11" db="EMBL/GenBank/DDBJ databases">
        <authorList>
            <consortium name="Pathogen Informatics"/>
        </authorList>
    </citation>
    <scope>NUCLEOTIDE SEQUENCE [LARGE SCALE GENOMIC DNA]</scope>
</reference>
<keyword evidence="1 7" id="KW-0645">Protease</keyword>
<evidence type="ECO:0000256" key="4">
    <source>
        <dbReference type="ARBA" id="ARBA00022833"/>
    </source>
</evidence>
<dbReference type="AlphaFoldDB" id="A0A183UYG3"/>
<dbReference type="Proteomes" id="UP000050794">
    <property type="component" value="Unassembled WGS sequence"/>
</dbReference>
<dbReference type="PANTHER" id="PTHR10127:SF780">
    <property type="entry name" value="METALLOENDOPEPTIDASE"/>
    <property type="match status" value="1"/>
</dbReference>
<sequence length="265" mass="30485">MLSVEISISCVLYKGLIFFVQLTAAACGDHGSMLKRDMTENVFVMVNVSTRVHRPLTMRTVLWRHKRQAFRDSHYPQTIWGDGPIPFTIDNALPQHAKSIVWKSVNFWRDNTCIDFEFNGRGRNSISFIRMPASCSVQKFRNQTLERAGMETLDAEAVHFDYLAHPKEGSRNALGDNFDGALLIGKGMLQQHWTRLFHTVTHELAHALGLFHTQSRFDRDQYVTIVAGNAQKDQRSNFIAETPRVSENYGIPYEYGSVMHYRYHE</sequence>
<reference evidence="12" key="1">
    <citation type="submission" date="2016-06" db="UniProtKB">
        <authorList>
            <consortium name="WormBaseParasite"/>
        </authorList>
    </citation>
    <scope>IDENTIFICATION</scope>
</reference>
<evidence type="ECO:0000256" key="7">
    <source>
        <dbReference type="PROSITE-ProRule" id="PRU01211"/>
    </source>
</evidence>
<dbReference type="PROSITE" id="PS51864">
    <property type="entry name" value="ASTACIN"/>
    <property type="match status" value="1"/>
</dbReference>
<dbReference type="PANTHER" id="PTHR10127">
    <property type="entry name" value="DISCOIDIN, CUB, EGF, LAMININ , AND ZINC METALLOPROTEASE DOMAIN CONTAINING"/>
    <property type="match status" value="1"/>
</dbReference>
<feature type="binding site" evidence="7">
    <location>
        <position position="212"/>
    </location>
    <ligand>
        <name>Zn(2+)</name>
        <dbReference type="ChEBI" id="CHEBI:29105"/>
        <note>catalytic</note>
    </ligand>
</feature>
<dbReference type="SUPFAM" id="SSF55486">
    <property type="entry name" value="Metalloproteases ('zincins'), catalytic domain"/>
    <property type="match status" value="1"/>
</dbReference>
<keyword evidence="8" id="KW-0732">Signal</keyword>
<organism evidence="11 12">
    <name type="scientific">Toxocara canis</name>
    <name type="common">Canine roundworm</name>
    <dbReference type="NCBI Taxonomy" id="6265"/>
    <lineage>
        <taxon>Eukaryota</taxon>
        <taxon>Metazoa</taxon>
        <taxon>Ecdysozoa</taxon>
        <taxon>Nematoda</taxon>
        <taxon>Chromadorea</taxon>
        <taxon>Rhabditida</taxon>
        <taxon>Spirurina</taxon>
        <taxon>Ascaridomorpha</taxon>
        <taxon>Ascaridoidea</taxon>
        <taxon>Toxocaridae</taxon>
        <taxon>Toxocara</taxon>
    </lineage>
</organism>
<feature type="chain" id="PRO_5044553510" evidence="8">
    <location>
        <begin position="26"/>
        <end position="265"/>
    </location>
</feature>
<evidence type="ECO:0000256" key="8">
    <source>
        <dbReference type="SAM" id="SignalP"/>
    </source>
</evidence>
<feature type="domain" description="Peptidase M12A" evidence="9">
    <location>
        <begin position="68"/>
        <end position="265"/>
    </location>
</feature>
<proteinExistence type="predicted"/>
<evidence type="ECO:0000256" key="2">
    <source>
        <dbReference type="ARBA" id="ARBA00022723"/>
    </source>
</evidence>
<dbReference type="GO" id="GO:0008270">
    <property type="term" value="F:zinc ion binding"/>
    <property type="evidence" value="ECO:0007669"/>
    <property type="project" value="UniProtKB-UniRule"/>
</dbReference>
<accession>A0A183UYG3</accession>
<evidence type="ECO:0000256" key="3">
    <source>
        <dbReference type="ARBA" id="ARBA00022801"/>
    </source>
</evidence>
<dbReference type="Pfam" id="PF01400">
    <property type="entry name" value="Astacin"/>
    <property type="match status" value="2"/>
</dbReference>
<feature type="binding site" evidence="7">
    <location>
        <position position="202"/>
    </location>
    <ligand>
        <name>Zn(2+)</name>
        <dbReference type="ChEBI" id="CHEBI:29105"/>
        <note>catalytic</note>
    </ligand>
</feature>
<dbReference type="Gene3D" id="3.40.390.10">
    <property type="entry name" value="Collagenase (Catalytic Domain)"/>
    <property type="match status" value="1"/>
</dbReference>
<evidence type="ECO:0000313" key="10">
    <source>
        <dbReference type="EMBL" id="VDM44854.1"/>
    </source>
</evidence>
<keyword evidence="3 7" id="KW-0378">Hydrolase</keyword>
<evidence type="ECO:0000313" key="11">
    <source>
        <dbReference type="Proteomes" id="UP000050794"/>
    </source>
</evidence>
<evidence type="ECO:0000256" key="6">
    <source>
        <dbReference type="ARBA" id="ARBA00023157"/>
    </source>
</evidence>
<keyword evidence="5 7" id="KW-0482">Metalloprotease</keyword>
<feature type="signal peptide" evidence="8">
    <location>
        <begin position="1"/>
        <end position="25"/>
    </location>
</feature>
<dbReference type="GO" id="GO:0004222">
    <property type="term" value="F:metalloendopeptidase activity"/>
    <property type="evidence" value="ECO:0007669"/>
    <property type="project" value="UniProtKB-UniRule"/>
</dbReference>
<evidence type="ECO:0000259" key="9">
    <source>
        <dbReference type="PROSITE" id="PS51864"/>
    </source>
</evidence>
<feature type="active site" evidence="7">
    <location>
        <position position="203"/>
    </location>
</feature>